<sequence>MSSNASGTFPFSQTGPTDPSGSVWDAATVEGPQNFFADQGDAEEYSFTLGHFTAGRNHTDATDDFQAAWMPAAAAAGSERTHKAEPMRRISSRGSAHGHRITKAVPNKSRPRVQTAMSQGASRASKFDMTGNACTFQEGPLGHNRMVDVSQYLFQQSGGLSTSPEMAGSAFYHQMDGLPVGGMTFSDFAVNQHVDPNVIPLDFDTSISGGSPSHSWDNLSEGTSPSKDDIWPLALQSSPLTSVSSHSPTIQSLDNFSLSGPVTQPMMTSEDIDGSMMTVVGDEQVSLVGWNGRQPINDGETARDHPLYKNAYPKADGLFHCPWEGQANCNHKPEKLKCNYDKFVDSHLKPYRCKVDSCENARFSSTACLLRHEREAHAMHGHGDKPYLCTYEGCDRAVPGNGFPRNWNLRDHMRRVHNDNGSSLSTRSGPPSPGGNAHKESKSRKRKSDPIAKSSSGRKSPKVNPIVDMEVPAKEDISLKLRGEWAEYQSGLSGYFASFPPVEDPTVLDHINALKERLDAMARIHRDFVAQDGAGLVQQQYSHFTQQSG</sequence>
<feature type="domain" description="C2H2-type" evidence="2">
    <location>
        <begin position="387"/>
        <end position="417"/>
    </location>
</feature>
<evidence type="ECO:0000259" key="2">
    <source>
        <dbReference type="SMART" id="SM00355"/>
    </source>
</evidence>
<dbReference type="InterPro" id="IPR059009">
    <property type="entry name" value="Znf_C2H2_17_1st"/>
</dbReference>
<feature type="region of interest" description="Disordered" evidence="1">
    <location>
        <begin position="210"/>
        <end position="231"/>
    </location>
</feature>
<dbReference type="OrthoDB" id="5062908at2759"/>
<feature type="region of interest" description="Disordered" evidence="1">
    <location>
        <begin position="76"/>
        <end position="101"/>
    </location>
</feature>
<reference evidence="3 4" key="1">
    <citation type="submission" date="2015-09" db="EMBL/GenBank/DDBJ databases">
        <title>Host preference determinants of Valsa canker pathogens revealed by comparative genomics.</title>
        <authorList>
            <person name="Yin Z."/>
            <person name="Huang L."/>
        </authorList>
    </citation>
    <scope>NUCLEOTIDE SEQUENCE [LARGE SCALE GENOMIC DNA]</scope>
    <source>
        <strain evidence="3 4">YSFL</strain>
    </source>
</reference>
<dbReference type="InterPro" id="IPR059095">
    <property type="entry name" value="Znf_C2H2_17_2nd"/>
</dbReference>
<name>A0A423VFZ5_CYTCH</name>
<keyword evidence="4" id="KW-1185">Reference proteome</keyword>
<comment type="caution">
    <text evidence="3">The sequence shown here is derived from an EMBL/GenBank/DDBJ whole genome shotgun (WGS) entry which is preliminary data.</text>
</comment>
<evidence type="ECO:0000313" key="3">
    <source>
        <dbReference type="EMBL" id="ROV89923.1"/>
    </source>
</evidence>
<organism evidence="3 4">
    <name type="scientific">Cytospora chrysosperma</name>
    <name type="common">Cytospora canker fungus</name>
    <name type="synonym">Sphaeria chrysosperma</name>
    <dbReference type="NCBI Taxonomy" id="252740"/>
    <lineage>
        <taxon>Eukaryota</taxon>
        <taxon>Fungi</taxon>
        <taxon>Dikarya</taxon>
        <taxon>Ascomycota</taxon>
        <taxon>Pezizomycotina</taxon>
        <taxon>Sordariomycetes</taxon>
        <taxon>Sordariomycetidae</taxon>
        <taxon>Diaporthales</taxon>
        <taxon>Cytosporaceae</taxon>
        <taxon>Cytospora</taxon>
    </lineage>
</organism>
<dbReference type="InterPro" id="IPR013087">
    <property type="entry name" value="Znf_C2H2_type"/>
</dbReference>
<feature type="compositionally biased region" description="Basic and acidic residues" evidence="1">
    <location>
        <begin position="79"/>
        <end position="88"/>
    </location>
</feature>
<protein>
    <recommendedName>
        <fullName evidence="2">C2H2-type domain-containing protein</fullName>
    </recommendedName>
</protein>
<dbReference type="Gene3D" id="3.30.160.60">
    <property type="entry name" value="Classic Zinc Finger"/>
    <property type="match status" value="1"/>
</dbReference>
<dbReference type="SMART" id="SM00355">
    <property type="entry name" value="ZnF_C2H2"/>
    <property type="match status" value="2"/>
</dbReference>
<dbReference type="Proteomes" id="UP000284375">
    <property type="component" value="Unassembled WGS sequence"/>
</dbReference>
<feature type="domain" description="C2H2-type" evidence="2">
    <location>
        <begin position="351"/>
        <end position="377"/>
    </location>
</feature>
<feature type="region of interest" description="Disordered" evidence="1">
    <location>
        <begin position="1"/>
        <end position="26"/>
    </location>
</feature>
<proteinExistence type="predicted"/>
<dbReference type="Pfam" id="PF26177">
    <property type="entry name" value="zf_C2H2_17_1st"/>
    <property type="match status" value="1"/>
</dbReference>
<feature type="compositionally biased region" description="Polar residues" evidence="1">
    <location>
        <begin position="210"/>
        <end position="225"/>
    </location>
</feature>
<accession>A0A423VFZ5</accession>
<gene>
    <name evidence="3" type="ORF">VSDG_08214</name>
</gene>
<dbReference type="Pfam" id="PF26176">
    <property type="entry name" value="zf_C2H2_17_2"/>
    <property type="match status" value="1"/>
</dbReference>
<feature type="compositionally biased region" description="Polar residues" evidence="1">
    <location>
        <begin position="419"/>
        <end position="429"/>
    </location>
</feature>
<evidence type="ECO:0000313" key="4">
    <source>
        <dbReference type="Proteomes" id="UP000284375"/>
    </source>
</evidence>
<dbReference type="EMBL" id="LJZO01000054">
    <property type="protein sequence ID" value="ROV89923.1"/>
    <property type="molecule type" value="Genomic_DNA"/>
</dbReference>
<dbReference type="STRING" id="252740.A0A423VFZ5"/>
<feature type="compositionally biased region" description="Polar residues" evidence="1">
    <location>
        <begin position="1"/>
        <end position="20"/>
    </location>
</feature>
<evidence type="ECO:0000256" key="1">
    <source>
        <dbReference type="SAM" id="MobiDB-lite"/>
    </source>
</evidence>
<feature type="region of interest" description="Disordered" evidence="1">
    <location>
        <begin position="416"/>
        <end position="466"/>
    </location>
</feature>
<dbReference type="AlphaFoldDB" id="A0A423VFZ5"/>